<dbReference type="Pfam" id="PF06999">
    <property type="entry name" value="Suc_Fer-like"/>
    <property type="match status" value="1"/>
</dbReference>
<dbReference type="GeneID" id="28726236"/>
<accession>A0A0X8HW93</accession>
<dbReference type="InterPro" id="IPR009737">
    <property type="entry name" value="Aim32/Apd1-like"/>
</dbReference>
<sequence>MGIFEVFGLGRKINTLPNDVKAAIESNIEICERDCGSCTDPELEKDQAVFDKFKLDRETSLFGSSKVPSANFIVPTSRMDWVHDACSEKKGSVQDCISKWVARHNDGKESSMQCNVSSLPLDIMDVEVLRGKKNTVLVLPHFIKLVGITSDNVDSILDEIAPMLIEGDVDSLLKKDYIEDCNESSFVFLCSHTTRDKRCGKSAPILRKHFNTNLQHHHLYREDSDFRRGGCRVAYINHVGGHKFAANVLIYLRKSRTLVWLGRVTPLHVKSIVDDLIVPEVPRLPNPENVRCVKKYDF</sequence>
<protein>
    <submittedName>
        <fullName evidence="1">HHR102Cp</fullName>
    </submittedName>
</protein>
<proteinExistence type="predicted"/>
<name>A0A0X8HW93_9SACH</name>
<dbReference type="STRING" id="45286.A0A0X8HW93"/>
<dbReference type="SUPFAM" id="SSF52833">
    <property type="entry name" value="Thioredoxin-like"/>
    <property type="match status" value="1"/>
</dbReference>
<keyword evidence="2" id="KW-1185">Reference proteome</keyword>
<dbReference type="PANTHER" id="PTHR31902:SF14">
    <property type="entry name" value="ACTIN PATCHES DISTAL PROTEIN 1"/>
    <property type="match status" value="1"/>
</dbReference>
<organism evidence="1 2">
    <name type="scientific">Eremothecium sinecaudum</name>
    <dbReference type="NCBI Taxonomy" id="45286"/>
    <lineage>
        <taxon>Eukaryota</taxon>
        <taxon>Fungi</taxon>
        <taxon>Dikarya</taxon>
        <taxon>Ascomycota</taxon>
        <taxon>Saccharomycotina</taxon>
        <taxon>Saccharomycetes</taxon>
        <taxon>Saccharomycetales</taxon>
        <taxon>Saccharomycetaceae</taxon>
        <taxon>Eremothecium</taxon>
    </lineage>
</organism>
<dbReference type="InterPro" id="IPR036249">
    <property type="entry name" value="Thioredoxin-like_sf"/>
</dbReference>
<dbReference type="PANTHER" id="PTHR31902">
    <property type="entry name" value="ACTIN PATCHES DISTAL PROTEIN 1"/>
    <property type="match status" value="1"/>
</dbReference>
<dbReference type="Proteomes" id="UP000243052">
    <property type="component" value="Chromosome viii"/>
</dbReference>
<evidence type="ECO:0000313" key="2">
    <source>
        <dbReference type="Proteomes" id="UP000243052"/>
    </source>
</evidence>
<dbReference type="CDD" id="cd03062">
    <property type="entry name" value="TRX_Fd_Sucrase"/>
    <property type="match status" value="1"/>
</dbReference>
<dbReference type="Gene3D" id="3.40.30.10">
    <property type="entry name" value="Glutaredoxin"/>
    <property type="match status" value="1"/>
</dbReference>
<dbReference type="RefSeq" id="XP_017989867.1">
    <property type="nucleotide sequence ID" value="XM_018134378.1"/>
</dbReference>
<dbReference type="OrthoDB" id="10253744at2759"/>
<evidence type="ECO:0000313" key="1">
    <source>
        <dbReference type="EMBL" id="AMD22871.1"/>
    </source>
</evidence>
<reference evidence="1 2" key="1">
    <citation type="submission" date="2016-01" db="EMBL/GenBank/DDBJ databases">
        <title>Genome sequence of the yeast Holleya sinecauda.</title>
        <authorList>
            <person name="Dietrich F.S."/>
        </authorList>
    </citation>
    <scope>NUCLEOTIDE SEQUENCE [LARGE SCALE GENOMIC DNA]</scope>
    <source>
        <strain evidence="1 2">ATCC 58844</strain>
    </source>
</reference>
<dbReference type="AlphaFoldDB" id="A0A0X8HW93"/>
<dbReference type="EMBL" id="CP014248">
    <property type="protein sequence ID" value="AMD22871.1"/>
    <property type="molecule type" value="Genomic_DNA"/>
</dbReference>
<gene>
    <name evidence="1" type="ORF">AW171_hschr84930</name>
</gene>